<gene>
    <name evidence="2" type="ORF">PR048_002456</name>
</gene>
<organism evidence="2 3">
    <name type="scientific">Dryococelus australis</name>
    <dbReference type="NCBI Taxonomy" id="614101"/>
    <lineage>
        <taxon>Eukaryota</taxon>
        <taxon>Metazoa</taxon>
        <taxon>Ecdysozoa</taxon>
        <taxon>Arthropoda</taxon>
        <taxon>Hexapoda</taxon>
        <taxon>Insecta</taxon>
        <taxon>Pterygota</taxon>
        <taxon>Neoptera</taxon>
        <taxon>Polyneoptera</taxon>
        <taxon>Phasmatodea</taxon>
        <taxon>Verophasmatodea</taxon>
        <taxon>Anareolatae</taxon>
        <taxon>Phasmatidae</taxon>
        <taxon>Eurycanthinae</taxon>
        <taxon>Dryococelus</taxon>
    </lineage>
</organism>
<dbReference type="InterPro" id="IPR001584">
    <property type="entry name" value="Integrase_cat-core"/>
</dbReference>
<name>A0ABQ9IK74_9NEOP</name>
<sequence length="174" mass="19970">MRDGFRYFATFLDDCTHFSVICLIKNKSDVCDATRNYIVEAESKWNSHVYILHCDMAGEYVANELTNWCRERGIKIDYALAATPQLNGRAERLNRMLMDKTRALLLDSNLEKELWGEALRTAAYLLNRNPSATVDTTPAELWYGKRQVQSNLKLFGSLAHTGKIEEARKTRQGM</sequence>
<evidence type="ECO:0000259" key="1">
    <source>
        <dbReference type="PROSITE" id="PS50994"/>
    </source>
</evidence>
<dbReference type="Proteomes" id="UP001159363">
    <property type="component" value="Chromosome 1"/>
</dbReference>
<reference evidence="2 3" key="1">
    <citation type="submission" date="2023-02" db="EMBL/GenBank/DDBJ databases">
        <title>LHISI_Scaffold_Assembly.</title>
        <authorList>
            <person name="Stuart O.P."/>
            <person name="Cleave R."/>
            <person name="Magrath M.J.L."/>
            <person name="Mikheyev A.S."/>
        </authorList>
    </citation>
    <scope>NUCLEOTIDE SEQUENCE [LARGE SCALE GENOMIC DNA]</scope>
    <source>
        <strain evidence="2">Daus_M_001</strain>
        <tissue evidence="2">Leg muscle</tissue>
    </source>
</reference>
<dbReference type="Gene3D" id="3.30.420.10">
    <property type="entry name" value="Ribonuclease H-like superfamily/Ribonuclease H"/>
    <property type="match status" value="1"/>
</dbReference>
<feature type="domain" description="Integrase catalytic" evidence="1">
    <location>
        <begin position="1"/>
        <end position="146"/>
    </location>
</feature>
<keyword evidence="3" id="KW-1185">Reference proteome</keyword>
<proteinExistence type="predicted"/>
<dbReference type="InterPro" id="IPR036397">
    <property type="entry name" value="RNaseH_sf"/>
</dbReference>
<protein>
    <recommendedName>
        <fullName evidence="1">Integrase catalytic domain-containing protein</fullName>
    </recommendedName>
</protein>
<evidence type="ECO:0000313" key="3">
    <source>
        <dbReference type="Proteomes" id="UP001159363"/>
    </source>
</evidence>
<dbReference type="PANTHER" id="PTHR42648:SF28">
    <property type="entry name" value="TRANSPOSON-ENCODED PROTEIN WITH RIBONUCLEASE H-LIKE AND RETROVIRUS ZINC FINGER-LIKE DOMAINS"/>
    <property type="match status" value="1"/>
</dbReference>
<dbReference type="EMBL" id="JARBHB010000001">
    <property type="protein sequence ID" value="KAJ8897110.1"/>
    <property type="molecule type" value="Genomic_DNA"/>
</dbReference>
<dbReference type="SUPFAM" id="SSF53098">
    <property type="entry name" value="Ribonuclease H-like"/>
    <property type="match status" value="1"/>
</dbReference>
<dbReference type="InterPro" id="IPR012337">
    <property type="entry name" value="RNaseH-like_sf"/>
</dbReference>
<dbReference type="InterPro" id="IPR039537">
    <property type="entry name" value="Retrotran_Ty1/copia-like"/>
</dbReference>
<dbReference type="Pfam" id="PF00665">
    <property type="entry name" value="rve"/>
    <property type="match status" value="1"/>
</dbReference>
<dbReference type="PROSITE" id="PS50994">
    <property type="entry name" value="INTEGRASE"/>
    <property type="match status" value="1"/>
</dbReference>
<comment type="caution">
    <text evidence="2">The sequence shown here is derived from an EMBL/GenBank/DDBJ whole genome shotgun (WGS) entry which is preliminary data.</text>
</comment>
<evidence type="ECO:0000313" key="2">
    <source>
        <dbReference type="EMBL" id="KAJ8897110.1"/>
    </source>
</evidence>
<accession>A0ABQ9IK74</accession>
<dbReference type="PANTHER" id="PTHR42648">
    <property type="entry name" value="TRANSPOSASE, PUTATIVE-RELATED"/>
    <property type="match status" value="1"/>
</dbReference>